<dbReference type="SUPFAM" id="SSF52799">
    <property type="entry name" value="(Phosphotyrosine protein) phosphatases II"/>
    <property type="match status" value="2"/>
</dbReference>
<dbReference type="InterPro" id="IPR029021">
    <property type="entry name" value="Prot-tyrosine_phosphatase-like"/>
</dbReference>
<dbReference type="PANTHER" id="PTHR23339">
    <property type="entry name" value="TYROSINE SPECIFIC PROTEIN PHOSPHATASE AND DUAL SPECIFICITY PROTEIN PHOSPHATASE"/>
    <property type="match status" value="1"/>
</dbReference>
<dbReference type="GeneID" id="112052392"/>
<keyword evidence="4" id="KW-0904">Protein phosphatase</keyword>
<dbReference type="InterPro" id="IPR044506">
    <property type="entry name" value="CDC14_C"/>
</dbReference>
<keyword evidence="3" id="KW-0378">Hydrolase</keyword>
<feature type="region of interest" description="Disordered" evidence="5">
    <location>
        <begin position="382"/>
        <end position="468"/>
    </location>
</feature>
<evidence type="ECO:0000256" key="1">
    <source>
        <dbReference type="ARBA" id="ARBA00007315"/>
    </source>
</evidence>
<evidence type="ECO:0000256" key="5">
    <source>
        <dbReference type="SAM" id="MobiDB-lite"/>
    </source>
</evidence>
<reference evidence="8" key="1">
    <citation type="submission" date="2025-05" db="UniProtKB">
        <authorList>
            <consortium name="RefSeq"/>
        </authorList>
    </citation>
    <scope>NUCLEOTIDE SEQUENCE [LARGE SCALE GENOMIC DNA]</scope>
</reference>
<dbReference type="Pfam" id="PF14671">
    <property type="entry name" value="DSPn"/>
    <property type="match status" value="1"/>
</dbReference>
<evidence type="ECO:0000313" key="9">
    <source>
        <dbReference type="RefSeq" id="XP_052742889.1"/>
    </source>
</evidence>
<dbReference type="EC" id="3.1.3.48" evidence="2"/>
<feature type="region of interest" description="Disordered" evidence="5">
    <location>
        <begin position="561"/>
        <end position="612"/>
    </location>
</feature>
<dbReference type="InterPro" id="IPR020422">
    <property type="entry name" value="TYR_PHOSPHATASE_DUAL_dom"/>
</dbReference>
<reference evidence="9" key="2">
    <citation type="submission" date="2025-08" db="UniProtKB">
        <authorList>
            <consortium name="RefSeq"/>
        </authorList>
    </citation>
    <scope>IDENTIFICATION</scope>
</reference>
<dbReference type="InterPro" id="IPR050561">
    <property type="entry name" value="PTP"/>
</dbReference>
<dbReference type="PROSITE" id="PS50054">
    <property type="entry name" value="TYR_PHOSPHATASE_DUAL"/>
    <property type="match status" value="1"/>
</dbReference>
<dbReference type="Gene3D" id="3.90.190.10">
    <property type="entry name" value="Protein tyrosine phosphatase superfamily"/>
    <property type="match status" value="2"/>
</dbReference>
<organism evidence="8 9">
    <name type="scientific">Bicyclus anynana</name>
    <name type="common">Squinting bush brown butterfly</name>
    <dbReference type="NCBI Taxonomy" id="110368"/>
    <lineage>
        <taxon>Eukaryota</taxon>
        <taxon>Metazoa</taxon>
        <taxon>Ecdysozoa</taxon>
        <taxon>Arthropoda</taxon>
        <taxon>Hexapoda</taxon>
        <taxon>Insecta</taxon>
        <taxon>Pterygota</taxon>
        <taxon>Neoptera</taxon>
        <taxon>Endopterygota</taxon>
        <taxon>Lepidoptera</taxon>
        <taxon>Glossata</taxon>
        <taxon>Ditrysia</taxon>
        <taxon>Papilionoidea</taxon>
        <taxon>Nymphalidae</taxon>
        <taxon>Satyrinae</taxon>
        <taxon>Satyrini</taxon>
        <taxon>Mycalesina</taxon>
        <taxon>Bicyclus</taxon>
    </lineage>
</organism>
<protein>
    <recommendedName>
        <fullName evidence="2">protein-tyrosine-phosphatase</fullName>
        <ecNumber evidence="2">3.1.3.48</ecNumber>
    </recommendedName>
</protein>
<evidence type="ECO:0000256" key="4">
    <source>
        <dbReference type="ARBA" id="ARBA00022912"/>
    </source>
</evidence>
<dbReference type="Proteomes" id="UP001652582">
    <property type="component" value="Chromosome 2"/>
</dbReference>
<sequence>MSRSTDIVFMTEYIKHVLYFATVRQGKILKHTNDTHYFSIDDELIYENYYSDFGPLNLGCVYKYCNILNEKLKQYLNKQRIVHYSSIDPKKKANAAFLIGCYGVLYLSLQPKDAIKPLVAYGQNYRPFQDATQGDSNYTISLLDCLQGCAKARDLNFFNFQDFNYAEYDRLDKIQGGDLNWILPCEYKMKFELNHFPCVAFLTVNIGKFLAFIGPVDYCLALYHPPEMYIDYFKENNIKIVIRLNKSLYDGNVFSNAGITHYNLFFPDGSCPPRHILLKFLQISEECDGAIAVHCKAGLGRTGSLIGCYLIKHYRMTAHEAIAWMRICRPGSVIGHQQGWLEELEPWLIKQGNLYRRRNYHDVDKMPNHDFGIYSIAEKSHQQRPLLSTKSQSPPPPIQRLSRSDSISPSARPIASKTREAANKTTEKSQRAWKETVNTGPKLPIKGASQDLSGISRRGIGAGEPRAVRPSVRNRNRIETSDRNCFRNFNVPTFPSNQTPIAVTLDEVRNILLRNSTFKRATVSSDQRSPLFSDQREKLLDSTVIVKPQYNVRGSNVLNKRPIPGTVPKITSSTYTYHTGPTQPQQRRRLGRSPSPPIIKMMNEKSRATNTAPTVEVYQNHESKTNLKGQLSRLKLIAPRHGSIGAASLGAQRGAPPDPRQAPSVRSDERPLATQGDMLNSIKFQRRLRDTITAERLEKQGISNITEKPSAGLARGRYRNPRPSSSKGRYPHPSFY</sequence>
<evidence type="ECO:0000256" key="2">
    <source>
        <dbReference type="ARBA" id="ARBA00013064"/>
    </source>
</evidence>
<accession>A0ABM3LUY7</accession>
<comment type="similarity">
    <text evidence="1">Belongs to the protein-tyrosine phosphatase family. Non-receptor class CDC14 subfamily.</text>
</comment>
<dbReference type="InterPro" id="IPR000387">
    <property type="entry name" value="Tyr_Pase_dom"/>
</dbReference>
<feature type="domain" description="Tyrosine specific protein phosphatases" evidence="7">
    <location>
        <begin position="278"/>
        <end position="340"/>
    </location>
</feature>
<dbReference type="PROSITE" id="PS00383">
    <property type="entry name" value="TYR_PHOSPHATASE_1"/>
    <property type="match status" value="1"/>
</dbReference>
<dbReference type="CDD" id="cd17657">
    <property type="entry name" value="CDC14_N"/>
    <property type="match status" value="1"/>
</dbReference>
<feature type="compositionally biased region" description="Basic and acidic residues" evidence="5">
    <location>
        <begin position="417"/>
        <end position="434"/>
    </location>
</feature>
<keyword evidence="8" id="KW-1185">Reference proteome</keyword>
<gene>
    <name evidence="9" type="primary">LOC112052392</name>
</gene>
<dbReference type="PROSITE" id="PS50056">
    <property type="entry name" value="TYR_PHOSPHATASE_2"/>
    <property type="match status" value="1"/>
</dbReference>
<dbReference type="InterPro" id="IPR016130">
    <property type="entry name" value="Tyr_Pase_AS"/>
</dbReference>
<dbReference type="CDD" id="cd14499">
    <property type="entry name" value="CDC14_C"/>
    <property type="match status" value="1"/>
</dbReference>
<dbReference type="InterPro" id="IPR029260">
    <property type="entry name" value="DSPn"/>
</dbReference>
<evidence type="ECO:0000313" key="8">
    <source>
        <dbReference type="Proteomes" id="UP001652582"/>
    </source>
</evidence>
<evidence type="ECO:0000256" key="3">
    <source>
        <dbReference type="ARBA" id="ARBA00022801"/>
    </source>
</evidence>
<dbReference type="Pfam" id="PF22785">
    <property type="entry name" value="Tc-R-P"/>
    <property type="match status" value="1"/>
</dbReference>
<evidence type="ECO:0000259" key="7">
    <source>
        <dbReference type="PROSITE" id="PS50056"/>
    </source>
</evidence>
<evidence type="ECO:0000259" key="6">
    <source>
        <dbReference type="PROSITE" id="PS50054"/>
    </source>
</evidence>
<feature type="compositionally biased region" description="Polar residues" evidence="5">
    <location>
        <begin position="569"/>
        <end position="585"/>
    </location>
</feature>
<dbReference type="SMART" id="SM00195">
    <property type="entry name" value="DSPc"/>
    <property type="match status" value="1"/>
</dbReference>
<proteinExistence type="inferred from homology"/>
<feature type="domain" description="Tyrosine-protein phosphatase" evidence="6">
    <location>
        <begin position="208"/>
        <end position="353"/>
    </location>
</feature>
<feature type="region of interest" description="Disordered" evidence="5">
    <location>
        <begin position="647"/>
        <end position="679"/>
    </location>
</feature>
<dbReference type="RefSeq" id="XP_052742889.1">
    <property type="nucleotide sequence ID" value="XM_052886929.1"/>
</dbReference>
<name>A0ABM3LUY7_BICAN</name>
<feature type="region of interest" description="Disordered" evidence="5">
    <location>
        <begin position="699"/>
        <end position="736"/>
    </location>
</feature>
<feature type="compositionally biased region" description="Polar residues" evidence="5">
    <location>
        <begin position="383"/>
        <end position="392"/>
    </location>
</feature>